<evidence type="ECO:0000256" key="1">
    <source>
        <dbReference type="ARBA" id="ARBA00004141"/>
    </source>
</evidence>
<gene>
    <name evidence="6" type="ORF">GCM10009096_03790</name>
</gene>
<evidence type="ECO:0000256" key="5">
    <source>
        <dbReference type="SAM" id="Phobius"/>
    </source>
</evidence>
<evidence type="ECO:0000256" key="3">
    <source>
        <dbReference type="ARBA" id="ARBA00022989"/>
    </source>
</evidence>
<feature type="transmembrane region" description="Helical" evidence="5">
    <location>
        <begin position="167"/>
        <end position="185"/>
    </location>
</feature>
<keyword evidence="7" id="KW-1185">Reference proteome</keyword>
<evidence type="ECO:0000256" key="4">
    <source>
        <dbReference type="ARBA" id="ARBA00023136"/>
    </source>
</evidence>
<dbReference type="InterPro" id="IPR002657">
    <property type="entry name" value="BilAc:Na_symport/Acr3"/>
</dbReference>
<keyword evidence="3 5" id="KW-1133">Transmembrane helix</keyword>
<proteinExistence type="predicted"/>
<sequence length="291" mass="31395">MIENIILPLGIFFLMFGLGLSLRWEDFSQIAKFPGGYIAGLFGMLIAVPAFGLLLVIAFDVPPVLAMGVMLIATAPGGLFSNLITHMGGGNLALSIALTTTLSIIYIGAIPFVAGLLYMYFIGETAAIEAPVSAIALPLFFITLLPLTLGMFVTRFAENFAKRIQNWLRKASAIFIFAAFLALAFDQRDSLITSLQTVLLPVLLLNLGAITIGFLVTRLSRLNRADTIAVTIEHSVRQEGTAIYIAATVLGSAQMALPLILNGCFALSLSFLFTYWINKRSAKRIAVQQGV</sequence>
<dbReference type="EMBL" id="BAAAEM010000002">
    <property type="protein sequence ID" value="GAA0466363.1"/>
    <property type="molecule type" value="Genomic_DNA"/>
</dbReference>
<keyword evidence="4 5" id="KW-0472">Membrane</keyword>
<dbReference type="PANTHER" id="PTHR10361">
    <property type="entry name" value="SODIUM-BILE ACID COTRANSPORTER"/>
    <property type="match status" value="1"/>
</dbReference>
<feature type="transmembrane region" description="Helical" evidence="5">
    <location>
        <begin position="65"/>
        <end position="84"/>
    </location>
</feature>
<feature type="transmembrane region" description="Helical" evidence="5">
    <location>
        <begin position="134"/>
        <end position="155"/>
    </location>
</feature>
<feature type="transmembrane region" description="Helical" evidence="5">
    <location>
        <begin position="6"/>
        <end position="24"/>
    </location>
</feature>
<protein>
    <submittedName>
        <fullName evidence="6">Bile acid:sodium symporter family protein</fullName>
    </submittedName>
</protein>
<evidence type="ECO:0000313" key="7">
    <source>
        <dbReference type="Proteomes" id="UP001500713"/>
    </source>
</evidence>
<dbReference type="PANTHER" id="PTHR10361:SF24">
    <property type="entry name" value="P3 PROTEIN"/>
    <property type="match status" value="1"/>
</dbReference>
<evidence type="ECO:0000313" key="6">
    <source>
        <dbReference type="EMBL" id="GAA0466363.1"/>
    </source>
</evidence>
<accession>A0ABN1A348</accession>
<dbReference type="Gene3D" id="1.20.1530.20">
    <property type="match status" value="1"/>
</dbReference>
<feature type="transmembrane region" description="Helical" evidence="5">
    <location>
        <begin position="259"/>
        <end position="277"/>
    </location>
</feature>
<dbReference type="Proteomes" id="UP001500713">
    <property type="component" value="Unassembled WGS sequence"/>
</dbReference>
<feature type="transmembrane region" description="Helical" evidence="5">
    <location>
        <begin position="36"/>
        <end position="59"/>
    </location>
</feature>
<keyword evidence="2 5" id="KW-0812">Transmembrane</keyword>
<comment type="caution">
    <text evidence="6">The sequence shown here is derived from an EMBL/GenBank/DDBJ whole genome shotgun (WGS) entry which is preliminary data.</text>
</comment>
<evidence type="ECO:0000256" key="2">
    <source>
        <dbReference type="ARBA" id="ARBA00022692"/>
    </source>
</evidence>
<reference evidence="6 7" key="1">
    <citation type="journal article" date="2019" name="Int. J. Syst. Evol. Microbiol.">
        <title>The Global Catalogue of Microorganisms (GCM) 10K type strain sequencing project: providing services to taxonomists for standard genome sequencing and annotation.</title>
        <authorList>
            <consortium name="The Broad Institute Genomics Platform"/>
            <consortium name="The Broad Institute Genome Sequencing Center for Infectious Disease"/>
            <person name="Wu L."/>
            <person name="Ma J."/>
        </authorList>
    </citation>
    <scope>NUCLEOTIDE SEQUENCE [LARGE SCALE GENOMIC DNA]</scope>
    <source>
        <strain evidence="6 7">JCM 14162</strain>
    </source>
</reference>
<comment type="subcellular location">
    <subcellularLocation>
        <location evidence="1">Membrane</location>
        <topology evidence="1">Multi-pass membrane protein</topology>
    </subcellularLocation>
</comment>
<dbReference type="RefSeq" id="WP_343757647.1">
    <property type="nucleotide sequence ID" value="NZ_BAAAEM010000002.1"/>
</dbReference>
<dbReference type="InterPro" id="IPR038770">
    <property type="entry name" value="Na+/solute_symporter_sf"/>
</dbReference>
<feature type="transmembrane region" description="Helical" evidence="5">
    <location>
        <begin position="96"/>
        <end position="122"/>
    </location>
</feature>
<feature type="transmembrane region" description="Helical" evidence="5">
    <location>
        <begin position="197"/>
        <end position="216"/>
    </location>
</feature>
<dbReference type="Pfam" id="PF01758">
    <property type="entry name" value="SBF"/>
    <property type="match status" value="1"/>
</dbReference>
<organism evidence="6 7">
    <name type="scientific">Parasphingorhabdus litoris</name>
    <dbReference type="NCBI Taxonomy" id="394733"/>
    <lineage>
        <taxon>Bacteria</taxon>
        <taxon>Pseudomonadati</taxon>
        <taxon>Pseudomonadota</taxon>
        <taxon>Alphaproteobacteria</taxon>
        <taxon>Sphingomonadales</taxon>
        <taxon>Sphingomonadaceae</taxon>
        <taxon>Parasphingorhabdus</taxon>
    </lineage>
</organism>
<name>A0ABN1A348_9SPHN</name>
<dbReference type="InterPro" id="IPR004710">
    <property type="entry name" value="Bilac:Na_transpt"/>
</dbReference>